<keyword evidence="2 8" id="KW-0812">Transmembrane</keyword>
<dbReference type="PANTHER" id="PTHR23037:SF46">
    <property type="entry name" value="INTERLEUKIN 5 RECEPTOR SUBUNIT ALPHA"/>
    <property type="match status" value="1"/>
</dbReference>
<gene>
    <name evidence="10" type="ORF">H4Q32_002577</name>
</gene>
<keyword evidence="7" id="KW-0325">Glycoprotein</keyword>
<dbReference type="InterPro" id="IPR013783">
    <property type="entry name" value="Ig-like_fold"/>
</dbReference>
<keyword evidence="4 8" id="KW-1133">Transmembrane helix</keyword>
<evidence type="ECO:0000256" key="2">
    <source>
        <dbReference type="ARBA" id="ARBA00022692"/>
    </source>
</evidence>
<dbReference type="InterPro" id="IPR015152">
    <property type="entry name" value="Growth/epo_recpt_lig-bind"/>
</dbReference>
<comment type="caution">
    <text evidence="10">The sequence shown here is derived from an EMBL/GenBank/DDBJ whole genome shotgun (WGS) entry which is preliminary data.</text>
</comment>
<evidence type="ECO:0000259" key="9">
    <source>
        <dbReference type="PROSITE" id="PS50853"/>
    </source>
</evidence>
<sequence length="589" mass="65898">MSNKEEGVHLVSPEQLSEFLNGITLTHTVCLWQCANFGGDIASEGLFSPKCSTYVEYWKITGEAVCVISVTDWVVDTGKMWRDAKQALALMLLLSWVSHSMCKSFSPAGRPRLTTCRSPEKETFTCWWKPGSTGGLPTSYHLYYRKESSLEVFECPDYHKAGNNSCYFDKRHTSIWIIYNITVVASNALGKAYSESVEIDVMDIVQPHPPENVNVTFTQNANSPYFLVRWRPPRDADTRSGWVTIKYEVRLKIENSRDEEDWESYSAGKQLEFSIYSPQPGANYAVQVRCKLDQGLWSEWSPSAFIQIPDNISDTQNAVMIISVTLTVIIFMLTAGVLTVKMKPVKHFLLPPVPEPKISGLDTQLLKSGKSEEIFSALITPGYPQIAQSPDHQVEYLVVYDYDEEMDFNDKAHLENQKGENCLTDNARKVSQNSIQITLNSSQDLNTTLSEHVHAGTVSNQLSGTSSVLGEPQQQLHLYCNGTPVKAQDQNTHMSSGSQFEQGTINPAGLTGYVEVDKQKRDQKPPVEEDYSMVSEVISDNILVLQDSIPVQVHKEVKCDKTSIKAEEMGGGFEPLEYLETLTTFSSGS</sequence>
<evidence type="ECO:0000256" key="8">
    <source>
        <dbReference type="SAM" id="Phobius"/>
    </source>
</evidence>
<feature type="domain" description="Fibronectin type-III" evidence="9">
    <location>
        <begin position="209"/>
        <end position="311"/>
    </location>
</feature>
<evidence type="ECO:0000313" key="11">
    <source>
        <dbReference type="Proteomes" id="UP000830375"/>
    </source>
</evidence>
<keyword evidence="6 10" id="KW-0675">Receptor</keyword>
<organism evidence="10 11">
    <name type="scientific">Labeo rohita</name>
    <name type="common">Indian major carp</name>
    <name type="synonym">Cyprinus rohita</name>
    <dbReference type="NCBI Taxonomy" id="84645"/>
    <lineage>
        <taxon>Eukaryota</taxon>
        <taxon>Metazoa</taxon>
        <taxon>Chordata</taxon>
        <taxon>Craniata</taxon>
        <taxon>Vertebrata</taxon>
        <taxon>Euteleostomi</taxon>
        <taxon>Actinopterygii</taxon>
        <taxon>Neopterygii</taxon>
        <taxon>Teleostei</taxon>
        <taxon>Ostariophysi</taxon>
        <taxon>Cypriniformes</taxon>
        <taxon>Cyprinidae</taxon>
        <taxon>Labeoninae</taxon>
        <taxon>Labeonini</taxon>
        <taxon>Labeo</taxon>
    </lineage>
</organism>
<dbReference type="CDD" id="cd00063">
    <property type="entry name" value="FN3"/>
    <property type="match status" value="1"/>
</dbReference>
<keyword evidence="11" id="KW-1185">Reference proteome</keyword>
<dbReference type="Proteomes" id="UP000830375">
    <property type="component" value="Unassembled WGS sequence"/>
</dbReference>
<name>A0ABQ8MNF6_LABRO</name>
<accession>A0ABQ8MNF6</accession>
<dbReference type="Pfam" id="PF09067">
    <property type="entry name" value="EpoR_lig-bind"/>
    <property type="match status" value="1"/>
</dbReference>
<protein>
    <submittedName>
        <fullName evidence="10">Prolactin receptor</fullName>
    </submittedName>
</protein>
<feature type="transmembrane region" description="Helical" evidence="8">
    <location>
        <begin position="318"/>
        <end position="340"/>
    </location>
</feature>
<dbReference type="PROSITE" id="PS50853">
    <property type="entry name" value="FN3"/>
    <property type="match status" value="2"/>
</dbReference>
<keyword evidence="3" id="KW-0732">Signal</keyword>
<dbReference type="SUPFAM" id="SSF49265">
    <property type="entry name" value="Fibronectin type III"/>
    <property type="match status" value="2"/>
</dbReference>
<evidence type="ECO:0000313" key="10">
    <source>
        <dbReference type="EMBL" id="KAI2664384.1"/>
    </source>
</evidence>
<evidence type="ECO:0000256" key="6">
    <source>
        <dbReference type="ARBA" id="ARBA00023170"/>
    </source>
</evidence>
<feature type="domain" description="Fibronectin type-III" evidence="9">
    <location>
        <begin position="110"/>
        <end position="207"/>
    </location>
</feature>
<dbReference type="InterPro" id="IPR036116">
    <property type="entry name" value="FN3_sf"/>
</dbReference>
<reference evidence="10 11" key="1">
    <citation type="submission" date="2022-01" db="EMBL/GenBank/DDBJ databases">
        <title>A high-quality chromosome-level genome assembly of rohu carp, Labeo rohita.</title>
        <authorList>
            <person name="Arick M.A. II"/>
            <person name="Hsu C.-Y."/>
            <person name="Magbanua Z."/>
            <person name="Pechanova O."/>
            <person name="Grover C."/>
            <person name="Miller E."/>
            <person name="Thrash A."/>
            <person name="Ezzel L."/>
            <person name="Alam S."/>
            <person name="Benzie J."/>
            <person name="Hamilton M."/>
            <person name="Karsi A."/>
            <person name="Lawrence M.L."/>
            <person name="Peterson D.G."/>
        </authorList>
    </citation>
    <scope>NUCLEOTIDE SEQUENCE [LARGE SCALE GENOMIC DNA]</scope>
    <source>
        <strain evidence="11">BAU-BD-2019</strain>
        <tissue evidence="10">Blood</tissue>
    </source>
</reference>
<dbReference type="PANTHER" id="PTHR23037">
    <property type="entry name" value="CYTOKINE RECEPTOR"/>
    <property type="match status" value="1"/>
</dbReference>
<evidence type="ECO:0000256" key="5">
    <source>
        <dbReference type="ARBA" id="ARBA00023136"/>
    </source>
</evidence>
<dbReference type="InterPro" id="IPR003961">
    <property type="entry name" value="FN3_dom"/>
</dbReference>
<evidence type="ECO:0000256" key="3">
    <source>
        <dbReference type="ARBA" id="ARBA00022729"/>
    </source>
</evidence>
<dbReference type="SMART" id="SM00060">
    <property type="entry name" value="FN3"/>
    <property type="match status" value="2"/>
</dbReference>
<evidence type="ECO:0000256" key="7">
    <source>
        <dbReference type="ARBA" id="ARBA00023180"/>
    </source>
</evidence>
<comment type="subcellular location">
    <subcellularLocation>
        <location evidence="1">Membrane</location>
        <topology evidence="1">Single-pass type I membrane protein</topology>
    </subcellularLocation>
</comment>
<dbReference type="Gene3D" id="2.60.40.10">
    <property type="entry name" value="Immunoglobulins"/>
    <property type="match status" value="2"/>
</dbReference>
<proteinExistence type="predicted"/>
<keyword evidence="5 8" id="KW-0472">Membrane</keyword>
<evidence type="ECO:0000256" key="4">
    <source>
        <dbReference type="ARBA" id="ARBA00022989"/>
    </source>
</evidence>
<evidence type="ECO:0000256" key="1">
    <source>
        <dbReference type="ARBA" id="ARBA00004479"/>
    </source>
</evidence>
<dbReference type="EMBL" id="JACTAM010000005">
    <property type="protein sequence ID" value="KAI2664384.1"/>
    <property type="molecule type" value="Genomic_DNA"/>
</dbReference>